<evidence type="ECO:0000256" key="6">
    <source>
        <dbReference type="ARBA" id="ARBA00022989"/>
    </source>
</evidence>
<organism evidence="10 11">
    <name type="scientific">Camellia sinensis</name>
    <name type="common">Tea plant</name>
    <name type="synonym">Thea sinensis</name>
    <dbReference type="NCBI Taxonomy" id="4442"/>
    <lineage>
        <taxon>Eukaryota</taxon>
        <taxon>Viridiplantae</taxon>
        <taxon>Streptophyta</taxon>
        <taxon>Embryophyta</taxon>
        <taxon>Tracheophyta</taxon>
        <taxon>Spermatophyta</taxon>
        <taxon>Magnoliopsida</taxon>
        <taxon>eudicotyledons</taxon>
        <taxon>Gunneridae</taxon>
        <taxon>Pentapetalae</taxon>
        <taxon>asterids</taxon>
        <taxon>Ericales</taxon>
        <taxon>Theaceae</taxon>
        <taxon>Camellia</taxon>
    </lineage>
</organism>
<evidence type="ECO:0000256" key="4">
    <source>
        <dbReference type="ARBA" id="ARBA00022692"/>
    </source>
</evidence>
<evidence type="ECO:0000256" key="2">
    <source>
        <dbReference type="ARBA" id="ARBA00004477"/>
    </source>
</evidence>
<keyword evidence="6 8" id="KW-1133">Transmembrane helix</keyword>
<evidence type="ECO:0000256" key="5">
    <source>
        <dbReference type="ARBA" id="ARBA00022824"/>
    </source>
</evidence>
<dbReference type="SUPFAM" id="SSF144091">
    <property type="entry name" value="Rhomboid-like"/>
    <property type="match status" value="1"/>
</dbReference>
<dbReference type="InterPro" id="IPR035952">
    <property type="entry name" value="Rhomboid-like_sf"/>
</dbReference>
<sequence length="319" mass="36151">MLTAVIYYCILTPRSSLSPYIYSHQTPLAPLAFTMSTPSQYYRDLPPIAKAYGVVCLMTSAAYQLELYDLRIIALFYGKVLKNFQIWRLITNFFFLGPFSFTFAFRLLLIARHGVQLERGPFDKRTADFLWMFIFGALSLLVMAIVPLLWSPFMGASIVFMIVYVWSREFPNERLNIHGLFQLKGFYLSWYMLGIDLILGNPLKPDLLGMAAGHLYYFLTVLYPLSGGRFTFFNTPLWVHKLVVFWGVGYQLNAPVPKNQPAGVAFQGRGRRLDGNRASSSTQPRANAASEEQTNASAQRNQDDGGGAFRGRGRRLDGQ</sequence>
<evidence type="ECO:0000256" key="8">
    <source>
        <dbReference type="RuleBase" id="RU363059"/>
    </source>
</evidence>
<keyword evidence="11" id="KW-1185">Reference proteome</keyword>
<feature type="transmembrane region" description="Helical" evidence="8">
    <location>
        <begin position="86"/>
        <end position="111"/>
    </location>
</feature>
<evidence type="ECO:0000256" key="9">
    <source>
        <dbReference type="SAM" id="MobiDB-lite"/>
    </source>
</evidence>
<dbReference type="EMBL" id="JACBKZ010000006">
    <property type="protein sequence ID" value="KAF5947684.1"/>
    <property type="molecule type" value="Genomic_DNA"/>
</dbReference>
<reference evidence="11" key="1">
    <citation type="journal article" date="2020" name="Nat. Commun.">
        <title>Genome assembly of wild tea tree DASZ reveals pedigree and selection history of tea varieties.</title>
        <authorList>
            <person name="Zhang W."/>
            <person name="Zhang Y."/>
            <person name="Qiu H."/>
            <person name="Guo Y."/>
            <person name="Wan H."/>
            <person name="Zhang X."/>
            <person name="Scossa F."/>
            <person name="Alseekh S."/>
            <person name="Zhang Q."/>
            <person name="Wang P."/>
            <person name="Xu L."/>
            <person name="Schmidt M.H."/>
            <person name="Jia X."/>
            <person name="Li D."/>
            <person name="Zhu A."/>
            <person name="Guo F."/>
            <person name="Chen W."/>
            <person name="Ni D."/>
            <person name="Usadel B."/>
            <person name="Fernie A.R."/>
            <person name="Wen W."/>
        </authorList>
    </citation>
    <scope>NUCLEOTIDE SEQUENCE [LARGE SCALE GENOMIC DNA]</scope>
    <source>
        <strain evidence="11">cv. G240</strain>
    </source>
</reference>
<comment type="function">
    <text evidence="8">May be involved in the degradation of misfolded endoplasmic reticulum (ER) luminal proteins.</text>
</comment>
<keyword evidence="4 8" id="KW-0812">Transmembrane</keyword>
<evidence type="ECO:0000256" key="3">
    <source>
        <dbReference type="ARBA" id="ARBA00008917"/>
    </source>
</evidence>
<feature type="region of interest" description="Disordered" evidence="9">
    <location>
        <begin position="261"/>
        <end position="319"/>
    </location>
</feature>
<feature type="transmembrane region" description="Helical" evidence="8">
    <location>
        <begin position="131"/>
        <end position="164"/>
    </location>
</feature>
<dbReference type="PANTHER" id="PTHR11009">
    <property type="entry name" value="DER1-LIKE PROTEIN, DERLIN"/>
    <property type="match status" value="1"/>
</dbReference>
<dbReference type="GO" id="GO:0006950">
    <property type="term" value="P:response to stress"/>
    <property type="evidence" value="ECO:0007669"/>
    <property type="project" value="UniProtKB-ARBA"/>
</dbReference>
<evidence type="ECO:0000313" key="11">
    <source>
        <dbReference type="Proteomes" id="UP000593564"/>
    </source>
</evidence>
<feature type="compositionally biased region" description="Polar residues" evidence="9">
    <location>
        <begin position="277"/>
        <end position="300"/>
    </location>
</feature>
<dbReference type="Proteomes" id="UP000593564">
    <property type="component" value="Unassembled WGS sequence"/>
</dbReference>
<comment type="function">
    <text evidence="1">May be involved in the degradation process of specific misfolded endoplasmic reticulum (ER) luminal proteins.</text>
</comment>
<accession>A0A7J7H729</accession>
<dbReference type="InterPro" id="IPR007599">
    <property type="entry name" value="DER1"/>
</dbReference>
<keyword evidence="7 8" id="KW-0472">Membrane</keyword>
<evidence type="ECO:0000256" key="1">
    <source>
        <dbReference type="ARBA" id="ARBA00003292"/>
    </source>
</evidence>
<protein>
    <recommendedName>
        <fullName evidence="8">Derlin</fullName>
    </recommendedName>
</protein>
<comment type="similarity">
    <text evidence="3 8">Belongs to the derlin family.</text>
</comment>
<feature type="transmembrane region" description="Helical" evidence="8">
    <location>
        <begin position="215"/>
        <end position="232"/>
    </location>
</feature>
<comment type="caution">
    <text evidence="10">The sequence shown here is derived from an EMBL/GenBank/DDBJ whole genome shotgun (WGS) entry which is preliminary data.</text>
</comment>
<dbReference type="Pfam" id="PF04511">
    <property type="entry name" value="DER1"/>
    <property type="match status" value="1"/>
</dbReference>
<gene>
    <name evidence="10" type="ORF">HYC85_013641</name>
</gene>
<evidence type="ECO:0000256" key="7">
    <source>
        <dbReference type="ARBA" id="ARBA00023136"/>
    </source>
</evidence>
<comment type="subcellular location">
    <subcellularLocation>
        <location evidence="2 8">Endoplasmic reticulum membrane</location>
        <topology evidence="2 8">Multi-pass membrane protein</topology>
    </subcellularLocation>
</comment>
<dbReference type="GO" id="GO:0005789">
    <property type="term" value="C:endoplasmic reticulum membrane"/>
    <property type="evidence" value="ECO:0007669"/>
    <property type="project" value="UniProtKB-SubCell"/>
</dbReference>
<reference evidence="10 11" key="2">
    <citation type="submission" date="2020-07" db="EMBL/GenBank/DDBJ databases">
        <title>Genome assembly of wild tea tree DASZ reveals pedigree and selection history of tea varieties.</title>
        <authorList>
            <person name="Zhang W."/>
        </authorList>
    </citation>
    <scope>NUCLEOTIDE SEQUENCE [LARGE SCALE GENOMIC DNA]</scope>
    <source>
        <strain evidence="11">cv. G240</strain>
        <tissue evidence="10">Leaf</tissue>
    </source>
</reference>
<feature type="transmembrane region" description="Helical" evidence="8">
    <location>
        <begin position="185"/>
        <end position="203"/>
    </location>
</feature>
<evidence type="ECO:0000313" key="10">
    <source>
        <dbReference type="EMBL" id="KAF5947684.1"/>
    </source>
</evidence>
<name>A0A7J7H729_CAMSI</name>
<proteinExistence type="inferred from homology"/>
<keyword evidence="5 8" id="KW-0256">Endoplasmic reticulum</keyword>
<dbReference type="AlphaFoldDB" id="A0A7J7H729"/>